<dbReference type="Gene3D" id="3.10.129.10">
    <property type="entry name" value="Hotdog Thioesterase"/>
    <property type="match status" value="1"/>
</dbReference>
<evidence type="ECO:0000259" key="3">
    <source>
        <dbReference type="Pfam" id="PF03061"/>
    </source>
</evidence>
<dbReference type="PANTHER" id="PTHR21660:SF1">
    <property type="entry name" value="ACYL-COENZYME A THIOESTERASE 13"/>
    <property type="match status" value="1"/>
</dbReference>
<feature type="domain" description="Thioesterase" evidence="3">
    <location>
        <begin position="81"/>
        <end position="158"/>
    </location>
</feature>
<dbReference type="GO" id="GO:0047617">
    <property type="term" value="F:fatty acyl-CoA hydrolase activity"/>
    <property type="evidence" value="ECO:0007669"/>
    <property type="project" value="InterPro"/>
</dbReference>
<dbReference type="SUPFAM" id="SSF54637">
    <property type="entry name" value="Thioesterase/thiol ester dehydrase-isomerase"/>
    <property type="match status" value="1"/>
</dbReference>
<organism evidence="4 5">
    <name type="scientific">Phanerochaete carnosa (strain HHB-10118-sp)</name>
    <name type="common">White-rot fungus</name>
    <name type="synonym">Peniophora carnosa</name>
    <dbReference type="NCBI Taxonomy" id="650164"/>
    <lineage>
        <taxon>Eukaryota</taxon>
        <taxon>Fungi</taxon>
        <taxon>Dikarya</taxon>
        <taxon>Basidiomycota</taxon>
        <taxon>Agaricomycotina</taxon>
        <taxon>Agaricomycetes</taxon>
        <taxon>Polyporales</taxon>
        <taxon>Phanerochaetaceae</taxon>
        <taxon>Phanerochaete</taxon>
    </lineage>
</organism>
<dbReference type="OrthoDB" id="2831072at2759"/>
<name>K5WMK4_PHACS</name>
<dbReference type="InterPro" id="IPR039298">
    <property type="entry name" value="ACOT13"/>
</dbReference>
<protein>
    <recommendedName>
        <fullName evidence="3">Thioesterase domain-containing protein</fullName>
    </recommendedName>
</protein>
<dbReference type="STRING" id="650164.K5WMK4"/>
<dbReference type="InterPro" id="IPR029069">
    <property type="entry name" value="HotDog_dom_sf"/>
</dbReference>
<evidence type="ECO:0000256" key="2">
    <source>
        <dbReference type="ARBA" id="ARBA00022801"/>
    </source>
</evidence>
<proteinExistence type="inferred from homology"/>
<dbReference type="HOGENOM" id="CLU_085799_2_0_1"/>
<evidence type="ECO:0000313" key="5">
    <source>
        <dbReference type="Proteomes" id="UP000008370"/>
    </source>
</evidence>
<accession>K5WMK4</accession>
<dbReference type="CDD" id="cd03443">
    <property type="entry name" value="PaaI_thioesterase"/>
    <property type="match status" value="1"/>
</dbReference>
<dbReference type="InterPro" id="IPR006683">
    <property type="entry name" value="Thioestr_dom"/>
</dbReference>
<keyword evidence="5" id="KW-1185">Reference proteome</keyword>
<dbReference type="AlphaFoldDB" id="K5WMK4"/>
<dbReference type="InParanoid" id="K5WMK4"/>
<dbReference type="Pfam" id="PF03061">
    <property type="entry name" value="4HBT"/>
    <property type="match status" value="1"/>
</dbReference>
<keyword evidence="2" id="KW-0378">Hydrolase</keyword>
<gene>
    <name evidence="4" type="ORF">PHACADRAFT_261738</name>
</gene>
<dbReference type="PANTHER" id="PTHR21660">
    <property type="entry name" value="THIOESTERASE SUPERFAMILY MEMBER-RELATED"/>
    <property type="match status" value="1"/>
</dbReference>
<dbReference type="RefSeq" id="XP_007399349.1">
    <property type="nucleotide sequence ID" value="XM_007399287.1"/>
</dbReference>
<dbReference type="NCBIfam" id="TIGR00369">
    <property type="entry name" value="unchar_dom_1"/>
    <property type="match status" value="1"/>
</dbReference>
<dbReference type="EMBL" id="JH930476">
    <property type="protein sequence ID" value="EKM51537.1"/>
    <property type="molecule type" value="Genomic_DNA"/>
</dbReference>
<dbReference type="GeneID" id="18918072"/>
<evidence type="ECO:0000256" key="1">
    <source>
        <dbReference type="ARBA" id="ARBA00008324"/>
    </source>
</evidence>
<feature type="non-terminal residue" evidence="4">
    <location>
        <position position="1"/>
    </location>
</feature>
<dbReference type="InterPro" id="IPR003736">
    <property type="entry name" value="PAAI_dom"/>
</dbReference>
<comment type="similarity">
    <text evidence="1">Belongs to the thioesterase PaaI family.</text>
</comment>
<evidence type="ECO:0000313" key="4">
    <source>
        <dbReference type="EMBL" id="EKM51537.1"/>
    </source>
</evidence>
<reference evidence="4 5" key="1">
    <citation type="journal article" date="2012" name="BMC Genomics">
        <title>Comparative genomics of the white-rot fungi, Phanerochaete carnosa and P. chrysosporium, to elucidate the genetic basis of the distinct wood types they colonize.</title>
        <authorList>
            <person name="Suzuki H."/>
            <person name="MacDonald J."/>
            <person name="Syed K."/>
            <person name="Salamov A."/>
            <person name="Hori C."/>
            <person name="Aerts A."/>
            <person name="Henrissat B."/>
            <person name="Wiebenga A."/>
            <person name="vanKuyk P.A."/>
            <person name="Barry K."/>
            <person name="Lindquist E."/>
            <person name="LaButti K."/>
            <person name="Lapidus A."/>
            <person name="Lucas S."/>
            <person name="Coutinho P."/>
            <person name="Gong Y."/>
            <person name="Samejima M."/>
            <person name="Mahadevan R."/>
            <person name="Abou-Zaid M."/>
            <person name="de Vries R.P."/>
            <person name="Igarashi K."/>
            <person name="Yadav J.S."/>
            <person name="Grigoriev I.V."/>
            <person name="Master E.R."/>
        </authorList>
    </citation>
    <scope>NUCLEOTIDE SEQUENCE [LARGE SCALE GENOMIC DNA]</scope>
    <source>
        <strain evidence="4 5">HHB-10118-sp</strain>
    </source>
</reference>
<dbReference type="KEGG" id="pco:PHACADRAFT_261738"/>
<sequence length="176" mass="19519">MDILEKSMRDAKGNVPQELRDLNVKWWRASRATQVFAKPICSRLEVTEALIFENNDTPGRKEGRLVFEIVVTRDMCNYLSDMHGGCAATLIDFCTSLVRNLVLTKDSPTWNGHVSLTLNVTFHAPAVLGTRLKIVNSTVAIGTRVITARAEIYDVTNGRIVASGMHVKVPPSQPKL</sequence>
<dbReference type="Proteomes" id="UP000008370">
    <property type="component" value="Unassembled WGS sequence"/>
</dbReference>